<name>A0A2P2QLE4_RHIMU</name>
<organism evidence="1">
    <name type="scientific">Rhizophora mucronata</name>
    <name type="common">Asiatic mangrove</name>
    <dbReference type="NCBI Taxonomy" id="61149"/>
    <lineage>
        <taxon>Eukaryota</taxon>
        <taxon>Viridiplantae</taxon>
        <taxon>Streptophyta</taxon>
        <taxon>Embryophyta</taxon>
        <taxon>Tracheophyta</taxon>
        <taxon>Spermatophyta</taxon>
        <taxon>Magnoliopsida</taxon>
        <taxon>eudicotyledons</taxon>
        <taxon>Gunneridae</taxon>
        <taxon>Pentapetalae</taxon>
        <taxon>rosids</taxon>
        <taxon>fabids</taxon>
        <taxon>Malpighiales</taxon>
        <taxon>Rhizophoraceae</taxon>
        <taxon>Rhizophora</taxon>
    </lineage>
</organism>
<evidence type="ECO:0000313" key="1">
    <source>
        <dbReference type="EMBL" id="MBX67788.1"/>
    </source>
</evidence>
<proteinExistence type="predicted"/>
<dbReference type="EMBL" id="GGEC01087304">
    <property type="protein sequence ID" value="MBX67788.1"/>
    <property type="molecule type" value="Transcribed_RNA"/>
</dbReference>
<protein>
    <submittedName>
        <fullName evidence="1">Uncharacterized protein</fullName>
    </submittedName>
</protein>
<reference evidence="1" key="1">
    <citation type="submission" date="2018-02" db="EMBL/GenBank/DDBJ databases">
        <title>Rhizophora mucronata_Transcriptome.</title>
        <authorList>
            <person name="Meera S.P."/>
            <person name="Sreeshan A."/>
            <person name="Augustine A."/>
        </authorList>
    </citation>
    <scope>NUCLEOTIDE SEQUENCE</scope>
    <source>
        <tissue evidence="1">Leaf</tissue>
    </source>
</reference>
<sequence length="36" mass="4529">MFNLCMLIFKQTRKKYFPIKVIQVYTFSYHHKIFLT</sequence>
<dbReference type="AlphaFoldDB" id="A0A2P2QLE4"/>
<accession>A0A2P2QLE4</accession>